<name>A0ABM3GG14_NEOLC</name>
<evidence type="ECO:0000256" key="11">
    <source>
        <dbReference type="SAM" id="MobiDB-lite"/>
    </source>
</evidence>
<dbReference type="GeneID" id="107218511"/>
<evidence type="ECO:0000313" key="13">
    <source>
        <dbReference type="RefSeq" id="XP_046599181.1"/>
    </source>
</evidence>
<evidence type="ECO:0000256" key="1">
    <source>
        <dbReference type="ARBA" id="ARBA00004477"/>
    </source>
</evidence>
<feature type="transmembrane region" description="Helical" evidence="10">
    <location>
        <begin position="371"/>
        <end position="388"/>
    </location>
</feature>
<keyword evidence="7 10" id="KW-0256">Endoplasmic reticulum</keyword>
<dbReference type="RefSeq" id="XP_046599181.1">
    <property type="nucleotide sequence ID" value="XM_046743225.1"/>
</dbReference>
<evidence type="ECO:0000256" key="9">
    <source>
        <dbReference type="ARBA" id="ARBA00023136"/>
    </source>
</evidence>
<accession>A0ABM3GG14</accession>
<evidence type="ECO:0000256" key="10">
    <source>
        <dbReference type="RuleBase" id="RU363110"/>
    </source>
</evidence>
<protein>
    <recommendedName>
        <fullName evidence="10">Alpha-1,3-glucosyltransferase</fullName>
        <ecNumber evidence="10">2.4.1.-</ecNumber>
    </recommendedName>
</protein>
<keyword evidence="4 10" id="KW-0328">Glycosyltransferase</keyword>
<feature type="transmembrane region" description="Helical" evidence="10">
    <location>
        <begin position="426"/>
        <end position="447"/>
    </location>
</feature>
<comment type="subcellular location">
    <subcellularLocation>
        <location evidence="1 10">Endoplasmic reticulum membrane</location>
        <topology evidence="1 10">Multi-pass membrane protein</topology>
    </subcellularLocation>
</comment>
<keyword evidence="6 10" id="KW-0812">Transmembrane</keyword>
<evidence type="ECO:0000256" key="3">
    <source>
        <dbReference type="ARBA" id="ARBA00008715"/>
    </source>
</evidence>
<gene>
    <name evidence="13" type="primary">LOC107218511</name>
</gene>
<dbReference type="PANTHER" id="PTHR12413:SF2">
    <property type="entry name" value="DOLICHYL PYROPHOSPHATE GLC1MAN9GLCNAC2 ALPHA-1,3-GLUCOSYLTRANSFERASE-RELATED"/>
    <property type="match status" value="1"/>
</dbReference>
<keyword evidence="12" id="KW-1185">Reference proteome</keyword>
<dbReference type="PANTHER" id="PTHR12413">
    <property type="entry name" value="DOLICHYL GLYCOSYLTRANSFERASE"/>
    <property type="match status" value="1"/>
</dbReference>
<keyword evidence="5 10" id="KW-0808">Transferase</keyword>
<feature type="transmembrane region" description="Helical" evidence="10">
    <location>
        <begin position="273"/>
        <end position="292"/>
    </location>
</feature>
<dbReference type="Pfam" id="PF03155">
    <property type="entry name" value="Alg6_Alg8"/>
    <property type="match status" value="2"/>
</dbReference>
<feature type="transmembrane region" description="Helical" evidence="10">
    <location>
        <begin position="400"/>
        <end position="420"/>
    </location>
</feature>
<feature type="region of interest" description="Disordered" evidence="11">
    <location>
        <begin position="1"/>
        <end position="31"/>
    </location>
</feature>
<evidence type="ECO:0000256" key="2">
    <source>
        <dbReference type="ARBA" id="ARBA00004922"/>
    </source>
</evidence>
<organism evidence="12 13">
    <name type="scientific">Neodiprion lecontei</name>
    <name type="common">Redheaded pine sawfly</name>
    <dbReference type="NCBI Taxonomy" id="441921"/>
    <lineage>
        <taxon>Eukaryota</taxon>
        <taxon>Metazoa</taxon>
        <taxon>Ecdysozoa</taxon>
        <taxon>Arthropoda</taxon>
        <taxon>Hexapoda</taxon>
        <taxon>Insecta</taxon>
        <taxon>Pterygota</taxon>
        <taxon>Neoptera</taxon>
        <taxon>Endopterygota</taxon>
        <taxon>Hymenoptera</taxon>
        <taxon>Tenthredinoidea</taxon>
        <taxon>Diprionidae</taxon>
        <taxon>Diprioninae</taxon>
        <taxon>Neodiprion</taxon>
    </lineage>
</organism>
<feature type="compositionally biased region" description="Basic and acidic residues" evidence="11">
    <location>
        <begin position="1"/>
        <end position="23"/>
    </location>
</feature>
<proteinExistence type="inferred from homology"/>
<evidence type="ECO:0000256" key="8">
    <source>
        <dbReference type="ARBA" id="ARBA00022989"/>
    </source>
</evidence>
<dbReference type="EC" id="2.4.1.-" evidence="10"/>
<comment type="similarity">
    <text evidence="3 10">Belongs to the ALG6/ALG8 glucosyltransferase family.</text>
</comment>
<sequence>MSSRKKNEESVKTVEPSEKEAKENTAAVEDPSNRSSRSFWFLCALIACVKLLLSPTYHSTDFEVHRNWLAITHSLPIKEWYVNAKSEWTLDYPPFFAWFEYFLSNFAKSVDPKMLNVNNLGYASVATKIFQRSTVIVTDFVYAYGVKELSQTLHQDEKSFATLIVLTLCNVGLLIVDHIHFQYNGFLLGVLMLSLSKVTRISKEVITRLFPFKRGLVHAYWAANAWALYTGCDKVLSIIWKQFGWSTASGAASMTAGLVQENVYAVLPTPTPVATFVITFTMMLPSLWVLFIRNSHKTPQHFIRCVVLCGLTSFMFGWHVHEKAILTAIIPLCALATIDAGDAKIFIILSAAGHTALLPLLHQIIFAPLRILLLLTYTSITIISLFNLHNKSLLSNYEWLYMSWLLFLPVYENVLHKLLFGDRLPFLPLALTSLYCAVGVTYSWLYLNITFFRDGKYTTETAVTLDGSKKKIKVL</sequence>
<dbReference type="InterPro" id="IPR004856">
    <property type="entry name" value="Glyco_trans_ALG6/ALG8"/>
</dbReference>
<keyword evidence="8 10" id="KW-1133">Transmembrane helix</keyword>
<evidence type="ECO:0000256" key="5">
    <source>
        <dbReference type="ARBA" id="ARBA00022679"/>
    </source>
</evidence>
<reference evidence="13" key="1">
    <citation type="submission" date="2025-08" db="UniProtKB">
        <authorList>
            <consortium name="RefSeq"/>
        </authorList>
    </citation>
    <scope>IDENTIFICATION</scope>
    <source>
        <tissue evidence="13">Thorax and Abdomen</tissue>
    </source>
</reference>
<comment type="caution">
    <text evidence="10">Lacks conserved residue(s) required for the propagation of feature annotation.</text>
</comment>
<feature type="transmembrane region" description="Helical" evidence="10">
    <location>
        <begin position="159"/>
        <end position="176"/>
    </location>
</feature>
<comment type="pathway">
    <text evidence="2 10">Protein modification; protein glycosylation.</text>
</comment>
<evidence type="ECO:0000313" key="12">
    <source>
        <dbReference type="Proteomes" id="UP000829291"/>
    </source>
</evidence>
<keyword evidence="9 10" id="KW-0472">Membrane</keyword>
<evidence type="ECO:0000256" key="7">
    <source>
        <dbReference type="ARBA" id="ARBA00022824"/>
    </source>
</evidence>
<evidence type="ECO:0000256" key="4">
    <source>
        <dbReference type="ARBA" id="ARBA00022676"/>
    </source>
</evidence>
<dbReference type="Proteomes" id="UP000829291">
    <property type="component" value="Chromosome 6"/>
</dbReference>
<evidence type="ECO:0000256" key="6">
    <source>
        <dbReference type="ARBA" id="ARBA00022692"/>
    </source>
</evidence>
<feature type="transmembrane region" description="Helical" evidence="10">
    <location>
        <begin position="301"/>
        <end position="318"/>
    </location>
</feature>